<protein>
    <submittedName>
        <fullName evidence="7">Putative RDD family membrane protein YckC</fullName>
    </submittedName>
</protein>
<dbReference type="Proteomes" id="UP000562395">
    <property type="component" value="Unassembled WGS sequence"/>
</dbReference>
<dbReference type="Pfam" id="PF06271">
    <property type="entry name" value="RDD"/>
    <property type="match status" value="1"/>
</dbReference>
<comment type="caution">
    <text evidence="7">The sequence shown here is derived from an EMBL/GenBank/DDBJ whole genome shotgun (WGS) entry which is preliminary data.</text>
</comment>
<evidence type="ECO:0000256" key="5">
    <source>
        <dbReference type="SAM" id="Phobius"/>
    </source>
</evidence>
<dbReference type="PANTHER" id="PTHR38480:SF1">
    <property type="entry name" value="SLR0254 PROTEIN"/>
    <property type="match status" value="1"/>
</dbReference>
<evidence type="ECO:0000256" key="2">
    <source>
        <dbReference type="ARBA" id="ARBA00022692"/>
    </source>
</evidence>
<feature type="transmembrane region" description="Helical" evidence="5">
    <location>
        <begin position="93"/>
        <end position="115"/>
    </location>
</feature>
<dbReference type="AlphaFoldDB" id="A0A7W5ZZS9"/>
<keyword evidence="8" id="KW-1185">Reference proteome</keyword>
<feature type="transmembrane region" description="Helical" evidence="5">
    <location>
        <begin position="181"/>
        <end position="199"/>
    </location>
</feature>
<dbReference type="InterPro" id="IPR010432">
    <property type="entry name" value="RDD"/>
</dbReference>
<name>A0A7W5ZZS9_9SPHN</name>
<organism evidence="7 8">
    <name type="scientific">Novosphingobium hassiacum</name>
    <dbReference type="NCBI Taxonomy" id="173676"/>
    <lineage>
        <taxon>Bacteria</taxon>
        <taxon>Pseudomonadati</taxon>
        <taxon>Pseudomonadota</taxon>
        <taxon>Alphaproteobacteria</taxon>
        <taxon>Sphingomonadales</taxon>
        <taxon>Sphingomonadaceae</taxon>
        <taxon>Novosphingobium</taxon>
    </lineage>
</organism>
<evidence type="ECO:0000256" key="3">
    <source>
        <dbReference type="ARBA" id="ARBA00022989"/>
    </source>
</evidence>
<feature type="transmembrane region" description="Helical" evidence="5">
    <location>
        <begin position="50"/>
        <end position="72"/>
    </location>
</feature>
<keyword evidence="2 5" id="KW-0812">Transmembrane</keyword>
<dbReference type="RefSeq" id="WP_183614688.1">
    <property type="nucleotide sequence ID" value="NZ_JACICY010000011.1"/>
</dbReference>
<feature type="domain" description="RDD" evidence="6">
    <location>
        <begin position="44"/>
        <end position="212"/>
    </location>
</feature>
<evidence type="ECO:0000259" key="6">
    <source>
        <dbReference type="Pfam" id="PF06271"/>
    </source>
</evidence>
<dbReference type="EMBL" id="JACICY010000011">
    <property type="protein sequence ID" value="MBB3862194.1"/>
    <property type="molecule type" value="Genomic_DNA"/>
</dbReference>
<proteinExistence type="predicted"/>
<accession>A0A7W5ZZS9</accession>
<keyword evidence="4 5" id="KW-0472">Membrane</keyword>
<dbReference type="PANTHER" id="PTHR38480">
    <property type="entry name" value="SLR0254 PROTEIN"/>
    <property type="match status" value="1"/>
</dbReference>
<dbReference type="GO" id="GO:0016020">
    <property type="term" value="C:membrane"/>
    <property type="evidence" value="ECO:0007669"/>
    <property type="project" value="UniProtKB-SubCell"/>
</dbReference>
<gene>
    <name evidence="7" type="ORF">GGQ88_003492</name>
</gene>
<evidence type="ECO:0000313" key="7">
    <source>
        <dbReference type="EMBL" id="MBB3862194.1"/>
    </source>
</evidence>
<evidence type="ECO:0000256" key="4">
    <source>
        <dbReference type="ARBA" id="ARBA00023136"/>
    </source>
</evidence>
<sequence>MALALPFRRNQESRSQARAILDHEAKRRRVIVTPEGVPLQFLLASRGARAAALFIDLALITGAIVGLTLILITIAQKVGINLDRSEETAAGRAIQAIVVLWFVAMFLFRNAWFLYFELGPRGATPGKRMTGIRVAARSGSAGGARLTTEAVIARNLVRDIELFMPLIFFFSAWADGGDTDMASWAGLAWFLIFVLFPFFNRDRLRCGDIIAGTWVVEAPKRKLEQALSVAGAARGHSQVTGATYRFGDADLAVYGEFELQVLERVLRENRAEAMQDVAATICRKIDWVAGSGDERAFLEAYYAQLRARLEMGMRFGKRRADKHSGGN</sequence>
<keyword evidence="3 5" id="KW-1133">Transmembrane helix</keyword>
<comment type="subcellular location">
    <subcellularLocation>
        <location evidence="1">Membrane</location>
        <topology evidence="1">Multi-pass membrane protein</topology>
    </subcellularLocation>
</comment>
<reference evidence="7 8" key="1">
    <citation type="submission" date="2020-08" db="EMBL/GenBank/DDBJ databases">
        <title>Genomic Encyclopedia of Type Strains, Phase IV (KMG-IV): sequencing the most valuable type-strain genomes for metagenomic binning, comparative biology and taxonomic classification.</title>
        <authorList>
            <person name="Goeker M."/>
        </authorList>
    </citation>
    <scope>NUCLEOTIDE SEQUENCE [LARGE SCALE GENOMIC DNA]</scope>
    <source>
        <strain evidence="7 8">DSM 14552</strain>
    </source>
</reference>
<evidence type="ECO:0000313" key="8">
    <source>
        <dbReference type="Proteomes" id="UP000562395"/>
    </source>
</evidence>
<evidence type="ECO:0000256" key="1">
    <source>
        <dbReference type="ARBA" id="ARBA00004141"/>
    </source>
</evidence>